<dbReference type="RefSeq" id="WP_012826488.1">
    <property type="nucleotide sequence ID" value="NC_013440.1"/>
</dbReference>
<accession>D0LTI4</accession>
<sequence>MHRIDVSGPLYLDCQQSGDTVQLIHQTTVLVEPAIELYGTDTSTTLEIRDFEDENGRCRVNVFTIERDGTLTPWERLASGAVSPAVWSIIERGGERAALLVPVPYAPLGELTADLVDQFAPQDYTPSRVRIVLPPPEDDKPPPHDDQ</sequence>
<dbReference type="Proteomes" id="UP000001880">
    <property type="component" value="Chromosome"/>
</dbReference>
<dbReference type="EMBL" id="CP001804">
    <property type="protein sequence ID" value="ACY13879.1"/>
    <property type="molecule type" value="Genomic_DNA"/>
</dbReference>
<dbReference type="KEGG" id="hoh:Hoch_1321"/>
<evidence type="ECO:0000313" key="1">
    <source>
        <dbReference type="EMBL" id="ACY13879.1"/>
    </source>
</evidence>
<reference evidence="1 2" key="1">
    <citation type="journal article" date="2010" name="Stand. Genomic Sci.">
        <title>Complete genome sequence of Haliangium ochraceum type strain (SMP-2).</title>
        <authorList>
            <consortium name="US DOE Joint Genome Institute (JGI-PGF)"/>
            <person name="Ivanova N."/>
            <person name="Daum C."/>
            <person name="Lang E."/>
            <person name="Abt B."/>
            <person name="Kopitz M."/>
            <person name="Saunders E."/>
            <person name="Lapidus A."/>
            <person name="Lucas S."/>
            <person name="Glavina Del Rio T."/>
            <person name="Nolan M."/>
            <person name="Tice H."/>
            <person name="Copeland A."/>
            <person name="Cheng J.F."/>
            <person name="Chen F."/>
            <person name="Bruce D."/>
            <person name="Goodwin L."/>
            <person name="Pitluck S."/>
            <person name="Mavromatis K."/>
            <person name="Pati A."/>
            <person name="Mikhailova N."/>
            <person name="Chen A."/>
            <person name="Palaniappan K."/>
            <person name="Land M."/>
            <person name="Hauser L."/>
            <person name="Chang Y.J."/>
            <person name="Jeffries C.D."/>
            <person name="Detter J.C."/>
            <person name="Brettin T."/>
            <person name="Rohde M."/>
            <person name="Goker M."/>
            <person name="Bristow J."/>
            <person name="Markowitz V."/>
            <person name="Eisen J.A."/>
            <person name="Hugenholtz P."/>
            <person name="Kyrpides N.C."/>
            <person name="Klenk H.P."/>
        </authorList>
    </citation>
    <scope>NUCLEOTIDE SEQUENCE [LARGE SCALE GENOMIC DNA]</scope>
    <source>
        <strain evidence="2">DSM 14365 / CIP 107738 / JCM 11303 / AJ 13395 / SMP-2</strain>
    </source>
</reference>
<organism evidence="1 2">
    <name type="scientific">Haliangium ochraceum (strain DSM 14365 / JCM 11303 / SMP-2)</name>
    <dbReference type="NCBI Taxonomy" id="502025"/>
    <lineage>
        <taxon>Bacteria</taxon>
        <taxon>Pseudomonadati</taxon>
        <taxon>Myxococcota</taxon>
        <taxon>Polyangia</taxon>
        <taxon>Haliangiales</taxon>
        <taxon>Kofleriaceae</taxon>
        <taxon>Haliangium</taxon>
    </lineage>
</organism>
<proteinExistence type="predicted"/>
<protein>
    <submittedName>
        <fullName evidence="1">Uncharacterized protein</fullName>
    </submittedName>
</protein>
<gene>
    <name evidence="1" type="ordered locus">Hoch_1321</name>
</gene>
<dbReference type="STRING" id="502025.Hoch_1321"/>
<dbReference type="AlphaFoldDB" id="D0LTI4"/>
<evidence type="ECO:0000313" key="2">
    <source>
        <dbReference type="Proteomes" id="UP000001880"/>
    </source>
</evidence>
<dbReference type="HOGENOM" id="CLU_1765490_0_0_7"/>
<name>D0LTI4_HALO1</name>
<keyword evidence="2" id="KW-1185">Reference proteome</keyword>